<feature type="compositionally biased region" description="Low complexity" evidence="1">
    <location>
        <begin position="441"/>
        <end position="472"/>
    </location>
</feature>
<keyword evidence="3" id="KW-1185">Reference proteome</keyword>
<feature type="compositionally biased region" description="Polar residues" evidence="1">
    <location>
        <begin position="473"/>
        <end position="485"/>
    </location>
</feature>
<accession>A0A284S477</accession>
<feature type="region of interest" description="Disordered" evidence="1">
    <location>
        <begin position="419"/>
        <end position="501"/>
    </location>
</feature>
<dbReference type="OrthoDB" id="2974358at2759"/>
<proteinExistence type="predicted"/>
<evidence type="ECO:0000256" key="1">
    <source>
        <dbReference type="SAM" id="MobiDB-lite"/>
    </source>
</evidence>
<evidence type="ECO:0000313" key="3">
    <source>
        <dbReference type="Proteomes" id="UP000219338"/>
    </source>
</evidence>
<dbReference type="AlphaFoldDB" id="A0A284S477"/>
<sequence length="1021" mass="111706">MQPSSTARASARPRTPRELLSAITPLLAHLATTSPPAEPAASNAVPASPLFAYSGLPPSTSQLPYPLVASSTASAVAARLGQTTALQSNPAALVAQMVTTQSRPQPPVPSFFPASSVTAERTETSLIQAGLNPPPPFPLYSGPSTPEVRTHANSTSARRAQHLRSRHAAFADNLAVGRNSRSGPLISRLKLLLFPIACANNTSPSQHVHPSIHPDDPQPWDFQIWQKDIAPMERQFERIGLVINIIVHDGVLSFSDFHRAIAQHQVLPKSPKIPDFNTDPNASYQDSGWCLQQMRVQKHRTTLRCCEKAHKTGNYWSLHTLTSYASMVKAPVDDGVHSNPALKHVFIITPTHGNILHSIEKCYAGDFETPIHPAKACLPHPCFPARAMFGLAFLSRTLQQSYQVEGERCLRLCRGEDPNLAPSMSSQTRSITCPPDPTTNLLTVAPATASSSSSAATSTSSTSNPLPALTSTVSSGHGDTRSTQAENHDEGMAVDNDDDKENQPVMAQPVIAQPSRPPFVLTHVPRPPPPFSAPRWDHPGQDLLGIVKHRVSASHKLRIFAEDVKEAADVFWRVLLHIGSIMHKLPPGGVIDPRYHGEPVLPPRTLVTNWSRPEAFLDRTIIQKGKGVGNSIYAAVLAVNLMKIIDTTDPNCQFCRLPNDSLLVSPRFPIPDLMSDQAAFWWAVGFLLALFSTATGQACLPVQGAFIHVLLPCTLGQCRYQIDEWTPSFIYSADPAMGELMLPWLDLGKTQAVTADPDGKDRLKEPAPQFLMNYCSDILSPHAVGFGPRQEAVHENQNRTICAHLMLGSAVFDALAAYQALHGGFHQPFGLEFGSSAQGPTLPSMIKDACERKNKTALEFIYWWFDNRLERVEQLIPHLEYDIGPIVNTPQNNLHFSGSGAETLAHVVARAFQKALEAYLRVDIEERGKQLLVAMTASPYLPANPDKKLKFQFRLLNDNVRMDVPSTKSLWSFVHGCFQTIDIGYDGVLASLLAEGSWRGITVDSYLHGIFMGDITSFNAQ</sequence>
<reference evidence="3" key="1">
    <citation type="journal article" date="2017" name="Nat. Ecol. Evol.">
        <title>Genome expansion and lineage-specific genetic innovations in the forest pathogenic fungi Armillaria.</title>
        <authorList>
            <person name="Sipos G."/>
            <person name="Prasanna A.N."/>
            <person name="Walter M.C."/>
            <person name="O'Connor E."/>
            <person name="Balint B."/>
            <person name="Krizsan K."/>
            <person name="Kiss B."/>
            <person name="Hess J."/>
            <person name="Varga T."/>
            <person name="Slot J."/>
            <person name="Riley R."/>
            <person name="Boka B."/>
            <person name="Rigling D."/>
            <person name="Barry K."/>
            <person name="Lee J."/>
            <person name="Mihaltcheva S."/>
            <person name="LaButti K."/>
            <person name="Lipzen A."/>
            <person name="Waldron R."/>
            <person name="Moloney N.M."/>
            <person name="Sperisen C."/>
            <person name="Kredics L."/>
            <person name="Vagvoelgyi C."/>
            <person name="Patrignani A."/>
            <person name="Fitzpatrick D."/>
            <person name="Nagy I."/>
            <person name="Doyle S."/>
            <person name="Anderson J.B."/>
            <person name="Grigoriev I.V."/>
            <person name="Gueldener U."/>
            <person name="Muensterkoetter M."/>
            <person name="Nagy L.G."/>
        </authorList>
    </citation>
    <scope>NUCLEOTIDE SEQUENCE [LARGE SCALE GENOMIC DNA]</scope>
    <source>
        <strain evidence="3">C18/9</strain>
    </source>
</reference>
<organism evidence="2 3">
    <name type="scientific">Armillaria ostoyae</name>
    <name type="common">Armillaria root rot fungus</name>
    <dbReference type="NCBI Taxonomy" id="47428"/>
    <lineage>
        <taxon>Eukaryota</taxon>
        <taxon>Fungi</taxon>
        <taxon>Dikarya</taxon>
        <taxon>Basidiomycota</taxon>
        <taxon>Agaricomycotina</taxon>
        <taxon>Agaricomycetes</taxon>
        <taxon>Agaricomycetidae</taxon>
        <taxon>Agaricales</taxon>
        <taxon>Marasmiineae</taxon>
        <taxon>Physalacriaceae</taxon>
        <taxon>Armillaria</taxon>
    </lineage>
</organism>
<name>A0A284S477_ARMOS</name>
<dbReference type="EMBL" id="FUEG01000031">
    <property type="protein sequence ID" value="SJL15814.1"/>
    <property type="molecule type" value="Genomic_DNA"/>
</dbReference>
<protein>
    <submittedName>
        <fullName evidence="2">Uncharacterized protein</fullName>
    </submittedName>
</protein>
<dbReference type="OMA" id="IWQKDIA"/>
<feature type="compositionally biased region" description="Polar residues" evidence="1">
    <location>
        <begin position="422"/>
        <end position="431"/>
    </location>
</feature>
<dbReference type="STRING" id="47428.A0A284S477"/>
<gene>
    <name evidence="2" type="ORF">ARMOST_19319</name>
</gene>
<dbReference type="Proteomes" id="UP000219338">
    <property type="component" value="Unassembled WGS sequence"/>
</dbReference>
<evidence type="ECO:0000313" key="2">
    <source>
        <dbReference type="EMBL" id="SJL15814.1"/>
    </source>
</evidence>